<keyword evidence="1" id="KW-1133">Transmembrane helix</keyword>
<gene>
    <name evidence="2" type="ORF">FORC53_1805</name>
</gene>
<evidence type="ECO:0000313" key="3">
    <source>
        <dbReference type="Proteomes" id="UP000263418"/>
    </source>
</evidence>
<keyword evidence="1" id="KW-0812">Transmembrane</keyword>
<dbReference type="Proteomes" id="UP000263418">
    <property type="component" value="Chromosome 1"/>
</dbReference>
<organism evidence="2 3">
    <name type="scientific">Vibrio vulnificus</name>
    <dbReference type="NCBI Taxonomy" id="672"/>
    <lineage>
        <taxon>Bacteria</taxon>
        <taxon>Pseudomonadati</taxon>
        <taxon>Pseudomonadota</taxon>
        <taxon>Gammaproteobacteria</taxon>
        <taxon>Vibrionales</taxon>
        <taxon>Vibrionaceae</taxon>
        <taxon>Vibrio</taxon>
    </lineage>
</organism>
<name>A0AAN1UC75_VIBVL</name>
<sequence>MLCERFGAVFLLVFGGVSLKVIKTENLYADFRFILFCELLAVFVIAFAKNTVNRLNRARFSLFFRKISLL</sequence>
<evidence type="ECO:0000256" key="1">
    <source>
        <dbReference type="SAM" id="Phobius"/>
    </source>
</evidence>
<dbReference type="AlphaFoldDB" id="A0AAN1UC75"/>
<feature type="transmembrane region" description="Helical" evidence="1">
    <location>
        <begin position="29"/>
        <end position="48"/>
    </location>
</feature>
<accession>A0AAN1UC75</accession>
<dbReference type="EMBL" id="CP019290">
    <property type="protein sequence ID" value="AXX60144.1"/>
    <property type="molecule type" value="Genomic_DNA"/>
</dbReference>
<proteinExistence type="predicted"/>
<reference evidence="2 3" key="1">
    <citation type="submission" date="2017-01" db="EMBL/GenBank/DDBJ databases">
        <title>Complete Genome Sequence of Vibrio vulnificus FORC_053.</title>
        <authorList>
            <consortium name="Food-borne Pathogen Omics Research Center"/>
            <person name="Chung H.Y."/>
            <person name="Na E.J."/>
            <person name="Song J.S."/>
            <person name="Kim H."/>
            <person name="Lee J.-H."/>
            <person name="Ryu S."/>
            <person name="Choi S.H."/>
        </authorList>
    </citation>
    <scope>NUCLEOTIDE SEQUENCE [LARGE SCALE GENOMIC DNA]</scope>
    <source>
        <strain evidence="2 3">FORC_053</strain>
    </source>
</reference>
<evidence type="ECO:0000313" key="2">
    <source>
        <dbReference type="EMBL" id="AXX60144.1"/>
    </source>
</evidence>
<protein>
    <submittedName>
        <fullName evidence="2">Uncharacterized protein</fullName>
    </submittedName>
</protein>
<keyword evidence="1" id="KW-0472">Membrane</keyword>